<gene>
    <name evidence="3" type="ORF">FRX31_009035</name>
</gene>
<dbReference type="OrthoDB" id="3219396at2759"/>
<reference evidence="3 4" key="1">
    <citation type="submission" date="2020-06" db="EMBL/GenBank/DDBJ databases">
        <title>Transcriptomic and genomic resources for Thalictrum thalictroides and T. hernandezii: Facilitating candidate gene discovery in an emerging model plant lineage.</title>
        <authorList>
            <person name="Arias T."/>
            <person name="Riano-Pachon D.M."/>
            <person name="Di Stilio V.S."/>
        </authorList>
    </citation>
    <scope>NUCLEOTIDE SEQUENCE [LARGE SCALE GENOMIC DNA]</scope>
    <source>
        <strain evidence="4">cv. WT478/WT964</strain>
        <tissue evidence="3">Leaves</tissue>
    </source>
</reference>
<feature type="compositionally biased region" description="Acidic residues" evidence="1">
    <location>
        <begin position="198"/>
        <end position="235"/>
    </location>
</feature>
<evidence type="ECO:0000313" key="3">
    <source>
        <dbReference type="EMBL" id="KAF5201384.1"/>
    </source>
</evidence>
<dbReference type="InterPro" id="IPR036047">
    <property type="entry name" value="F-box-like_dom_sf"/>
</dbReference>
<feature type="domain" description="F-box" evidence="2">
    <location>
        <begin position="10"/>
        <end position="56"/>
    </location>
</feature>
<dbReference type="EMBL" id="JABWDY010009506">
    <property type="protein sequence ID" value="KAF5201384.1"/>
    <property type="molecule type" value="Genomic_DNA"/>
</dbReference>
<feature type="region of interest" description="Disordered" evidence="1">
    <location>
        <begin position="191"/>
        <end position="235"/>
    </location>
</feature>
<evidence type="ECO:0000313" key="4">
    <source>
        <dbReference type="Proteomes" id="UP000554482"/>
    </source>
</evidence>
<proteinExistence type="predicted"/>
<dbReference type="InterPro" id="IPR001810">
    <property type="entry name" value="F-box_dom"/>
</dbReference>
<keyword evidence="4" id="KW-1185">Reference proteome</keyword>
<dbReference type="SUPFAM" id="SSF81383">
    <property type="entry name" value="F-box domain"/>
    <property type="match status" value="1"/>
</dbReference>
<dbReference type="Gene3D" id="1.20.1280.50">
    <property type="match status" value="1"/>
</dbReference>
<protein>
    <recommendedName>
        <fullName evidence="2">F-box domain-containing protein</fullName>
    </recommendedName>
</protein>
<dbReference type="AlphaFoldDB" id="A0A7J6WVE9"/>
<evidence type="ECO:0000259" key="2">
    <source>
        <dbReference type="Pfam" id="PF12937"/>
    </source>
</evidence>
<name>A0A7J6WVE9_THATH</name>
<accession>A0A7J6WVE9</accession>
<sequence>MRKSMEPAAQTLPEEIWINILETGIENSTLGFKDLCSLSISCKHFYKFSNEDTLWSLLLTLDFPQFQRSTSSSHYLVHCSYSKKRLYFQVMHDILSDRLVKYKYEHAVVSRKIKRIRRELKVLDQQLDELSGDLLAMVQDRHLVCHEKLACLEEAHMDYERKYLRLCVEFKSMGGKINTFSSIGVETNALEDHREAGSSEDIEDSFEDESEESAEDGSDKDEGEPEEGSYDNDED</sequence>
<comment type="caution">
    <text evidence="3">The sequence shown here is derived from an EMBL/GenBank/DDBJ whole genome shotgun (WGS) entry which is preliminary data.</text>
</comment>
<evidence type="ECO:0000256" key="1">
    <source>
        <dbReference type="SAM" id="MobiDB-lite"/>
    </source>
</evidence>
<dbReference type="Proteomes" id="UP000554482">
    <property type="component" value="Unassembled WGS sequence"/>
</dbReference>
<dbReference type="Pfam" id="PF12937">
    <property type="entry name" value="F-box-like"/>
    <property type="match status" value="1"/>
</dbReference>
<organism evidence="3 4">
    <name type="scientific">Thalictrum thalictroides</name>
    <name type="common">Rue-anemone</name>
    <name type="synonym">Anemone thalictroides</name>
    <dbReference type="NCBI Taxonomy" id="46969"/>
    <lineage>
        <taxon>Eukaryota</taxon>
        <taxon>Viridiplantae</taxon>
        <taxon>Streptophyta</taxon>
        <taxon>Embryophyta</taxon>
        <taxon>Tracheophyta</taxon>
        <taxon>Spermatophyta</taxon>
        <taxon>Magnoliopsida</taxon>
        <taxon>Ranunculales</taxon>
        <taxon>Ranunculaceae</taxon>
        <taxon>Thalictroideae</taxon>
        <taxon>Thalictrum</taxon>
    </lineage>
</organism>